<dbReference type="AlphaFoldDB" id="A0A1P8EK69"/>
<protein>
    <submittedName>
        <fullName evidence="1">Uncharacterized protein</fullName>
    </submittedName>
</protein>
<dbReference type="EMBL" id="CP016896">
    <property type="protein sequence ID" value="APV36609.1"/>
    <property type="molecule type" value="Genomic_DNA"/>
</dbReference>
<evidence type="ECO:0000313" key="1">
    <source>
        <dbReference type="EMBL" id="APV36609.1"/>
    </source>
</evidence>
<organism evidence="1 2">
    <name type="scientific">Acinetobacter soli</name>
    <dbReference type="NCBI Taxonomy" id="487316"/>
    <lineage>
        <taxon>Bacteria</taxon>
        <taxon>Pseudomonadati</taxon>
        <taxon>Pseudomonadota</taxon>
        <taxon>Gammaproteobacteria</taxon>
        <taxon>Moraxellales</taxon>
        <taxon>Moraxellaceae</taxon>
        <taxon>Acinetobacter</taxon>
    </lineage>
</organism>
<evidence type="ECO:0000313" key="2">
    <source>
        <dbReference type="Proteomes" id="UP000185674"/>
    </source>
</evidence>
<dbReference type="eggNOG" id="ENOG5033JWC">
    <property type="taxonomic scope" value="Bacteria"/>
</dbReference>
<dbReference type="KEGG" id="asol:BEN76_11515"/>
<dbReference type="PROSITE" id="PS51257">
    <property type="entry name" value="PROKAR_LIPOPROTEIN"/>
    <property type="match status" value="1"/>
</dbReference>
<gene>
    <name evidence="1" type="ORF">BEN76_11515</name>
</gene>
<dbReference type="RefSeq" id="WP_004934352.1">
    <property type="nucleotide sequence ID" value="NZ_BBNM01000002.1"/>
</dbReference>
<sequence>MLRLAAISGLCVGLMTGCATTSKLMPFKDKAGQTPMQQVLHAQPEIAKDYQNTSIEQVFNRAESPTVSRITVIQTGLLDDSVRAMRTEYMFKRLDNAWQLQNKQLSYQCARAKSHRGFQTAKCD</sequence>
<dbReference type="Proteomes" id="UP000185674">
    <property type="component" value="Chromosome"/>
</dbReference>
<name>A0A1P8EK69_9GAMM</name>
<dbReference type="STRING" id="487316.BEN76_11515"/>
<proteinExistence type="predicted"/>
<reference evidence="1 2" key="1">
    <citation type="submission" date="2016-08" db="EMBL/GenBank/DDBJ databases">
        <title>Complete genome sequence of Acinetobacter baylyi strain GFJ2.</title>
        <authorList>
            <person name="Tabata M."/>
            <person name="Kuboki S."/>
            <person name="Gibu N."/>
            <person name="Kinouchi Y."/>
            <person name="Vangnai A."/>
            <person name="Kasai D."/>
            <person name="Fukuda M."/>
        </authorList>
    </citation>
    <scope>NUCLEOTIDE SEQUENCE [LARGE SCALE GENOMIC DNA]</scope>
    <source>
        <strain evidence="1 2">GFJ2</strain>
    </source>
</reference>
<accession>A0A1P8EK69</accession>